<dbReference type="InterPro" id="IPR007055">
    <property type="entry name" value="BON_dom"/>
</dbReference>
<feature type="compositionally biased region" description="Low complexity" evidence="1">
    <location>
        <begin position="20"/>
        <end position="42"/>
    </location>
</feature>
<evidence type="ECO:0000313" key="4">
    <source>
        <dbReference type="EMBL" id="PSB56881.1"/>
    </source>
</evidence>
<feature type="region of interest" description="Disordered" evidence="1">
    <location>
        <begin position="20"/>
        <end position="85"/>
    </location>
</feature>
<evidence type="ECO:0000313" key="6">
    <source>
        <dbReference type="Proteomes" id="UP000238937"/>
    </source>
</evidence>
<feature type="compositionally biased region" description="Basic and acidic residues" evidence="1">
    <location>
        <begin position="46"/>
        <end position="69"/>
    </location>
</feature>
<reference evidence="5 6" key="1">
    <citation type="submission" date="2018-03" db="EMBL/GenBank/DDBJ databases">
        <title>The ancient ancestry and fast evolution of plastids.</title>
        <authorList>
            <person name="Moore K.R."/>
            <person name="Magnabosco C."/>
            <person name="Momper L."/>
            <person name="Gold D.A."/>
            <person name="Bosak T."/>
            <person name="Fournier G.P."/>
        </authorList>
    </citation>
    <scope>NUCLEOTIDE SEQUENCE [LARGE SCALE GENOMIC DNA]</scope>
    <source>
        <strain evidence="5 6">CCALA 037</strain>
    </source>
</reference>
<accession>A0A2T1GGU2</accession>
<dbReference type="Proteomes" id="UP000238937">
    <property type="component" value="Unassembled WGS sequence"/>
</dbReference>
<evidence type="ECO:0000256" key="2">
    <source>
        <dbReference type="SAM" id="SignalP"/>
    </source>
</evidence>
<reference evidence="5" key="2">
    <citation type="submission" date="2018-03" db="EMBL/GenBank/DDBJ databases">
        <authorList>
            <person name="Keele B.F."/>
        </authorList>
    </citation>
    <scope>NUCLEOTIDE SEQUENCE [LARGE SCALE GENOMIC DNA]</scope>
    <source>
        <strain evidence="5">CCALA 037</strain>
    </source>
</reference>
<evidence type="ECO:0000259" key="3">
    <source>
        <dbReference type="PROSITE" id="PS50914"/>
    </source>
</evidence>
<proteinExistence type="predicted"/>
<keyword evidence="2" id="KW-0732">Signal</keyword>
<gene>
    <name evidence="5" type="ORF">C7B77_10325</name>
    <name evidence="4" type="ORF">C7B77_10410</name>
</gene>
<dbReference type="EMBL" id="PVWO01000104">
    <property type="protein sequence ID" value="PSB56881.1"/>
    <property type="molecule type" value="Genomic_DNA"/>
</dbReference>
<feature type="chain" id="PRO_5044580481" evidence="2">
    <location>
        <begin position="19"/>
        <end position="146"/>
    </location>
</feature>
<evidence type="ECO:0000256" key="1">
    <source>
        <dbReference type="SAM" id="MobiDB-lite"/>
    </source>
</evidence>
<dbReference type="OrthoDB" id="456897at2"/>
<protein>
    <submittedName>
        <fullName evidence="5">Transporter</fullName>
    </submittedName>
</protein>
<feature type="signal peptide" evidence="2">
    <location>
        <begin position="1"/>
        <end position="18"/>
    </location>
</feature>
<keyword evidence="6" id="KW-1185">Reference proteome</keyword>
<dbReference type="EMBL" id="PVWO01000104">
    <property type="protein sequence ID" value="PSB56882.1"/>
    <property type="molecule type" value="Genomic_DNA"/>
</dbReference>
<name>A0A2T1GGU2_9CYAN</name>
<organism evidence="5 6">
    <name type="scientific">Chamaesiphon polymorphus CCALA 037</name>
    <dbReference type="NCBI Taxonomy" id="2107692"/>
    <lineage>
        <taxon>Bacteria</taxon>
        <taxon>Bacillati</taxon>
        <taxon>Cyanobacteriota</taxon>
        <taxon>Cyanophyceae</taxon>
        <taxon>Gomontiellales</taxon>
        <taxon>Chamaesiphonaceae</taxon>
        <taxon>Chamaesiphon</taxon>
    </lineage>
</organism>
<dbReference type="AlphaFoldDB" id="A0A2T1GGU2"/>
<dbReference type="Pfam" id="PF04972">
    <property type="entry name" value="BON"/>
    <property type="match status" value="1"/>
</dbReference>
<comment type="caution">
    <text evidence="5">The sequence shown here is derived from an EMBL/GenBank/DDBJ whole genome shotgun (WGS) entry which is preliminary data.</text>
</comment>
<feature type="domain" description="BON" evidence="3">
    <location>
        <begin position="80"/>
        <end position="146"/>
    </location>
</feature>
<sequence>MQPLVLSILLTISLSACTTASKTASDAPSSTDSSGTTPNTTSANDNKGDAQSDVRKKQIESDIRAREQRNQIAGDPQKRDPEDLASQVRGKLEANIPNSNLTVTAKDAEVTVAGTVASKEQLAKIQPLALQIKGVKTAVVKAVVKP</sequence>
<dbReference type="PROSITE" id="PS50914">
    <property type="entry name" value="BON"/>
    <property type="match status" value="1"/>
</dbReference>
<evidence type="ECO:0000313" key="5">
    <source>
        <dbReference type="EMBL" id="PSB56882.1"/>
    </source>
</evidence>